<proteinExistence type="predicted"/>
<evidence type="ECO:0000313" key="2">
    <source>
        <dbReference type="Proteomes" id="UP001497680"/>
    </source>
</evidence>
<protein>
    <submittedName>
        <fullName evidence="1">Uncharacterized protein</fullName>
    </submittedName>
</protein>
<accession>A0ACC0D354</accession>
<name>A0ACC0D354_9PEZI</name>
<organism evidence="1 2">
    <name type="scientific">Hypoxylon rubiginosum</name>
    <dbReference type="NCBI Taxonomy" id="110542"/>
    <lineage>
        <taxon>Eukaryota</taxon>
        <taxon>Fungi</taxon>
        <taxon>Dikarya</taxon>
        <taxon>Ascomycota</taxon>
        <taxon>Pezizomycotina</taxon>
        <taxon>Sordariomycetes</taxon>
        <taxon>Xylariomycetidae</taxon>
        <taxon>Xylariales</taxon>
        <taxon>Hypoxylaceae</taxon>
        <taxon>Hypoxylon</taxon>
    </lineage>
</organism>
<gene>
    <name evidence="1" type="ORF">F4821DRAFT_236560</name>
</gene>
<reference evidence="1 2" key="1">
    <citation type="journal article" date="2022" name="New Phytol.">
        <title>Ecological generalism drives hyperdiversity of secondary metabolite gene clusters in xylarialean endophytes.</title>
        <authorList>
            <person name="Franco M.E.E."/>
            <person name="Wisecaver J.H."/>
            <person name="Arnold A.E."/>
            <person name="Ju Y.M."/>
            <person name="Slot J.C."/>
            <person name="Ahrendt S."/>
            <person name="Moore L.P."/>
            <person name="Eastman K.E."/>
            <person name="Scott K."/>
            <person name="Konkel Z."/>
            <person name="Mondo S.J."/>
            <person name="Kuo A."/>
            <person name="Hayes R.D."/>
            <person name="Haridas S."/>
            <person name="Andreopoulos B."/>
            <person name="Riley R."/>
            <person name="LaButti K."/>
            <person name="Pangilinan J."/>
            <person name="Lipzen A."/>
            <person name="Amirebrahimi M."/>
            <person name="Yan J."/>
            <person name="Adam C."/>
            <person name="Keymanesh K."/>
            <person name="Ng V."/>
            <person name="Louie K."/>
            <person name="Northen T."/>
            <person name="Drula E."/>
            <person name="Henrissat B."/>
            <person name="Hsieh H.M."/>
            <person name="Youens-Clark K."/>
            <person name="Lutzoni F."/>
            <person name="Miadlikowska J."/>
            <person name="Eastwood D.C."/>
            <person name="Hamelin R.C."/>
            <person name="Grigoriev I.V."/>
            <person name="U'Ren J.M."/>
        </authorList>
    </citation>
    <scope>NUCLEOTIDE SEQUENCE [LARGE SCALE GENOMIC DNA]</scope>
    <source>
        <strain evidence="1 2">ER1909</strain>
    </source>
</reference>
<sequence length="118" mass="12943">MCSTVMFFYRCGCAETTVFRCPPLHFRPGAGAFALGATCYYENRFELQGVKLDEECHDCSRGFCLLSRSPLPAPKDVLRERDVNLPTDSAPGPSAEAEVEAEVPMLVATAVEESARSF</sequence>
<dbReference type="Proteomes" id="UP001497680">
    <property type="component" value="Unassembled WGS sequence"/>
</dbReference>
<keyword evidence="2" id="KW-1185">Reference proteome</keyword>
<comment type="caution">
    <text evidence="1">The sequence shown here is derived from an EMBL/GenBank/DDBJ whole genome shotgun (WGS) entry which is preliminary data.</text>
</comment>
<dbReference type="EMBL" id="MU394309">
    <property type="protein sequence ID" value="KAI6087166.1"/>
    <property type="molecule type" value="Genomic_DNA"/>
</dbReference>
<evidence type="ECO:0000313" key="1">
    <source>
        <dbReference type="EMBL" id="KAI6087166.1"/>
    </source>
</evidence>